<dbReference type="PANTHER" id="PTHR43777:SF1">
    <property type="entry name" value="MOLYBDENUM COFACTOR CYTIDYLYLTRANSFERASE"/>
    <property type="match status" value="1"/>
</dbReference>
<gene>
    <name evidence="2" type="ORF">SBA5_180044</name>
</gene>
<evidence type="ECO:0000259" key="1">
    <source>
        <dbReference type="Pfam" id="PF12804"/>
    </source>
</evidence>
<dbReference type="PANTHER" id="PTHR43777">
    <property type="entry name" value="MOLYBDENUM COFACTOR CYTIDYLYLTRANSFERASE"/>
    <property type="match status" value="1"/>
</dbReference>
<sequence>MATAPHLCALILAAGESSRMGADKALLPWPPQETGPTAARQTLLSAGILALQPLTRAVIVVAGRNAESLTPIVEVNGATLVRNPNPERGQFSSLQTGLRELLSRGFNAAMITPVDCPPLSAGSLDLLRTSFARALTRGLWAVAPENSGKHGHPLLVNRNLIEAFLAAPVTSNAREVLHANSPRIDYIPVLDTLAKAGLNTPADYATYTGKRPRSTP</sequence>
<dbReference type="OrthoDB" id="285216at2"/>
<feature type="domain" description="MobA-like NTP transferase" evidence="1">
    <location>
        <begin position="9"/>
        <end position="180"/>
    </location>
</feature>
<dbReference type="Gene3D" id="3.90.550.10">
    <property type="entry name" value="Spore Coat Polysaccharide Biosynthesis Protein SpsA, Chain A"/>
    <property type="match status" value="1"/>
</dbReference>
<evidence type="ECO:0000313" key="3">
    <source>
        <dbReference type="Proteomes" id="UP000239735"/>
    </source>
</evidence>
<organism evidence="2 3">
    <name type="scientific">Candidatus Sulfuritelmatomonas gaucii</name>
    <dbReference type="NCBI Taxonomy" id="2043161"/>
    <lineage>
        <taxon>Bacteria</taxon>
        <taxon>Pseudomonadati</taxon>
        <taxon>Acidobacteriota</taxon>
        <taxon>Terriglobia</taxon>
        <taxon>Terriglobales</taxon>
        <taxon>Acidobacteriaceae</taxon>
        <taxon>Candidatus Sulfuritelmatomonas</taxon>
    </lineage>
</organism>
<proteinExistence type="predicted"/>
<evidence type="ECO:0000313" key="2">
    <source>
        <dbReference type="EMBL" id="SPE19011.1"/>
    </source>
</evidence>
<protein>
    <recommendedName>
        <fullName evidence="1">MobA-like NTP transferase domain-containing protein</fullName>
    </recommendedName>
</protein>
<dbReference type="CDD" id="cd04182">
    <property type="entry name" value="GT_2_like_f"/>
    <property type="match status" value="1"/>
</dbReference>
<dbReference type="GO" id="GO:0016779">
    <property type="term" value="F:nucleotidyltransferase activity"/>
    <property type="evidence" value="ECO:0007669"/>
    <property type="project" value="UniProtKB-ARBA"/>
</dbReference>
<dbReference type="Proteomes" id="UP000239735">
    <property type="component" value="Unassembled WGS sequence"/>
</dbReference>
<dbReference type="AlphaFoldDB" id="A0A2N9L6Z9"/>
<accession>A0A2N9L6Z9</accession>
<reference evidence="3" key="1">
    <citation type="submission" date="2018-02" db="EMBL/GenBank/DDBJ databases">
        <authorList>
            <person name="Hausmann B."/>
        </authorList>
    </citation>
    <scope>NUCLEOTIDE SEQUENCE [LARGE SCALE GENOMIC DNA]</scope>
    <source>
        <strain evidence="3">Peat soil MAG SbA5</strain>
    </source>
</reference>
<dbReference type="EMBL" id="OKRB01000073">
    <property type="protein sequence ID" value="SPE19011.1"/>
    <property type="molecule type" value="Genomic_DNA"/>
</dbReference>
<dbReference type="InterPro" id="IPR025877">
    <property type="entry name" value="MobA-like_NTP_Trfase"/>
</dbReference>
<dbReference type="InterPro" id="IPR029044">
    <property type="entry name" value="Nucleotide-diphossugar_trans"/>
</dbReference>
<dbReference type="Pfam" id="PF12804">
    <property type="entry name" value="NTP_transf_3"/>
    <property type="match status" value="1"/>
</dbReference>
<name>A0A2N9L6Z9_9BACT</name>
<dbReference type="SUPFAM" id="SSF53448">
    <property type="entry name" value="Nucleotide-diphospho-sugar transferases"/>
    <property type="match status" value="1"/>
</dbReference>